<evidence type="ECO:0000313" key="2">
    <source>
        <dbReference type="Proteomes" id="UP000471751"/>
    </source>
</evidence>
<gene>
    <name evidence="1" type="ORF">G3O07_13970</name>
</gene>
<keyword evidence="2" id="KW-1185">Reference proteome</keyword>
<dbReference type="Proteomes" id="UP000471751">
    <property type="component" value="Unassembled WGS sequence"/>
</dbReference>
<proteinExistence type="predicted"/>
<reference evidence="1 2" key="1">
    <citation type="submission" date="2020-02" db="EMBL/GenBank/DDBJ databases">
        <title>Broccoli isolated Pseudomonas sp.</title>
        <authorList>
            <person name="Fujikawa T."/>
            <person name="Sawada H."/>
        </authorList>
    </citation>
    <scope>NUCLEOTIDE SEQUENCE [LARGE SCALE GENOMIC DNA]</scope>
    <source>
        <strain evidence="1 2">JCM 32154</strain>
    </source>
</reference>
<organism evidence="1 2">
    <name type="scientific">Pseudomonas laurentiana</name>
    <dbReference type="NCBI Taxonomy" id="2364649"/>
    <lineage>
        <taxon>Bacteria</taxon>
        <taxon>Pseudomonadati</taxon>
        <taxon>Pseudomonadota</taxon>
        <taxon>Gammaproteobacteria</taxon>
        <taxon>Pseudomonadales</taxon>
        <taxon>Pseudomonadaceae</taxon>
        <taxon>Pseudomonas</taxon>
    </lineage>
</organism>
<accession>A0A6I5RR11</accession>
<protein>
    <recommendedName>
        <fullName evidence="3">Peptidase C39 domain-containing protein</fullName>
    </recommendedName>
</protein>
<evidence type="ECO:0008006" key="3">
    <source>
        <dbReference type="Google" id="ProtNLM"/>
    </source>
</evidence>
<dbReference type="EMBL" id="JAAHBT010000141">
    <property type="protein sequence ID" value="NES10584.1"/>
    <property type="molecule type" value="Genomic_DNA"/>
</dbReference>
<sequence>MEAVVQQEPTGCGIAACAALAQIDYAQARQVANALGIFAEDRALWSDTHYVRRLLGELGIVAAPEQHPFEGWDALPDRALLAIKWRLVAGRPFWHWVVFVRDGAGCFVLDSKKALKHNRRQDFGRMKPKWYIAVSR</sequence>
<name>A0A6I5RR11_9PSED</name>
<evidence type="ECO:0000313" key="1">
    <source>
        <dbReference type="EMBL" id="NES10584.1"/>
    </source>
</evidence>
<comment type="caution">
    <text evidence="1">The sequence shown here is derived from an EMBL/GenBank/DDBJ whole genome shotgun (WGS) entry which is preliminary data.</text>
</comment>
<dbReference type="AlphaFoldDB" id="A0A6I5RR11"/>
<dbReference type="RefSeq" id="WP_163936933.1">
    <property type="nucleotide sequence ID" value="NZ_BMQU01000009.1"/>
</dbReference>